<evidence type="ECO:0000256" key="2">
    <source>
        <dbReference type="SAM" id="Phobius"/>
    </source>
</evidence>
<reference evidence="4 5" key="1">
    <citation type="submission" date="2020-01" db="EMBL/GenBank/DDBJ databases">
        <title>The possibility of degradation of plastic by Microbulbifer hydrolyticus IRE-31.</title>
        <authorList>
            <person name="Liu L."/>
        </authorList>
    </citation>
    <scope>NUCLEOTIDE SEQUENCE [LARGE SCALE GENOMIC DNA]</scope>
    <source>
        <strain evidence="4 5">IRE-31</strain>
    </source>
</reference>
<keyword evidence="2" id="KW-0812">Transmembrane</keyword>
<sequence>MAETTTDQARQAEPESTSAETTPRFNSFKEFYPFYLNEHSNLTCRRLHFVGTALVIGLLLTALLTQNWALLAVLPVAGYGFAWVGHFFFEHNRPATFKNPLYSLWGDFVMFKDILLGKIER</sequence>
<dbReference type="AlphaFoldDB" id="A0A6P1T8U4"/>
<dbReference type="EMBL" id="CP047491">
    <property type="protein sequence ID" value="QHQ39224.1"/>
    <property type="molecule type" value="Genomic_DNA"/>
</dbReference>
<dbReference type="RefSeq" id="WP_161858546.1">
    <property type="nucleotide sequence ID" value="NZ_CP047491.1"/>
</dbReference>
<dbReference type="Pfam" id="PF06127">
    <property type="entry name" value="Mpo1-like"/>
    <property type="match status" value="1"/>
</dbReference>
<keyword evidence="2" id="KW-1133">Transmembrane helix</keyword>
<feature type="transmembrane region" description="Helical" evidence="2">
    <location>
        <begin position="70"/>
        <end position="89"/>
    </location>
</feature>
<reference evidence="3 6" key="2">
    <citation type="submission" date="2020-08" db="EMBL/GenBank/DDBJ databases">
        <title>Genomic Encyclopedia of Type Strains, Phase IV (KMG-IV): sequencing the most valuable type-strain genomes for metagenomic binning, comparative biology and taxonomic classification.</title>
        <authorList>
            <person name="Goeker M."/>
        </authorList>
    </citation>
    <scope>NUCLEOTIDE SEQUENCE [LARGE SCALE GENOMIC DNA]</scope>
    <source>
        <strain evidence="3 6">DSM 11525</strain>
    </source>
</reference>
<protein>
    <submittedName>
        <fullName evidence="4">DUF962 domain-containing protein</fullName>
    </submittedName>
</protein>
<keyword evidence="5" id="KW-1185">Reference proteome</keyword>
<evidence type="ECO:0000313" key="5">
    <source>
        <dbReference type="Proteomes" id="UP000464675"/>
    </source>
</evidence>
<dbReference type="Proteomes" id="UP000563601">
    <property type="component" value="Unassembled WGS sequence"/>
</dbReference>
<evidence type="ECO:0000313" key="6">
    <source>
        <dbReference type="Proteomes" id="UP000563601"/>
    </source>
</evidence>
<accession>A0A6P1T8U4</accession>
<name>A0A6P1T8U4_9GAMM</name>
<dbReference type="Proteomes" id="UP000464675">
    <property type="component" value="Chromosome"/>
</dbReference>
<feature type="region of interest" description="Disordered" evidence="1">
    <location>
        <begin position="1"/>
        <end position="24"/>
    </location>
</feature>
<gene>
    <name evidence="4" type="ORF">GTQ55_09655</name>
    <name evidence="3" type="ORF">HNQ53_000463</name>
</gene>
<evidence type="ECO:0000313" key="3">
    <source>
        <dbReference type="EMBL" id="MBB5210275.1"/>
    </source>
</evidence>
<feature type="transmembrane region" description="Helical" evidence="2">
    <location>
        <begin position="47"/>
        <end position="64"/>
    </location>
</feature>
<dbReference type="PANTHER" id="PTHR34205">
    <property type="entry name" value="TRANSMEMBRANE PROTEIN"/>
    <property type="match status" value="1"/>
</dbReference>
<proteinExistence type="predicted"/>
<evidence type="ECO:0000313" key="4">
    <source>
        <dbReference type="EMBL" id="QHQ39224.1"/>
    </source>
</evidence>
<dbReference type="EMBL" id="JACHHR010000001">
    <property type="protein sequence ID" value="MBB5210275.1"/>
    <property type="molecule type" value="Genomic_DNA"/>
</dbReference>
<dbReference type="PANTHER" id="PTHR34205:SF2">
    <property type="entry name" value="DUF962 DOMAIN-CONTAINING PROTEIN"/>
    <property type="match status" value="1"/>
</dbReference>
<dbReference type="OrthoDB" id="7356072at2"/>
<organism evidence="3 6">
    <name type="scientific">Microbulbifer hydrolyticus</name>
    <dbReference type="NCBI Taxonomy" id="48074"/>
    <lineage>
        <taxon>Bacteria</taxon>
        <taxon>Pseudomonadati</taxon>
        <taxon>Pseudomonadota</taxon>
        <taxon>Gammaproteobacteria</taxon>
        <taxon>Cellvibrionales</taxon>
        <taxon>Microbulbiferaceae</taxon>
        <taxon>Microbulbifer</taxon>
    </lineage>
</organism>
<keyword evidence="2" id="KW-0472">Membrane</keyword>
<dbReference type="InterPro" id="IPR009305">
    <property type="entry name" value="Mpo1-like"/>
</dbReference>
<evidence type="ECO:0000256" key="1">
    <source>
        <dbReference type="SAM" id="MobiDB-lite"/>
    </source>
</evidence>